<reference evidence="5 6" key="1">
    <citation type="journal article" date="2017" name="Genome Biol.">
        <title>New reference genome sequences of hot pepper reveal the massive evolution of plant disease-resistance genes by retroduplication.</title>
        <authorList>
            <person name="Kim S."/>
            <person name="Park J."/>
            <person name="Yeom S.I."/>
            <person name="Kim Y.M."/>
            <person name="Seo E."/>
            <person name="Kim K.T."/>
            <person name="Kim M.S."/>
            <person name="Lee J.M."/>
            <person name="Cheong K."/>
            <person name="Shin H.S."/>
            <person name="Kim S.B."/>
            <person name="Han K."/>
            <person name="Lee J."/>
            <person name="Park M."/>
            <person name="Lee H.A."/>
            <person name="Lee H.Y."/>
            <person name="Lee Y."/>
            <person name="Oh S."/>
            <person name="Lee J.H."/>
            <person name="Choi E."/>
            <person name="Choi E."/>
            <person name="Lee S.E."/>
            <person name="Jeon J."/>
            <person name="Kim H."/>
            <person name="Choi G."/>
            <person name="Song H."/>
            <person name="Lee J."/>
            <person name="Lee S.C."/>
            <person name="Kwon J.K."/>
            <person name="Lee H.Y."/>
            <person name="Koo N."/>
            <person name="Hong Y."/>
            <person name="Kim R.W."/>
            <person name="Kang W.H."/>
            <person name="Huh J.H."/>
            <person name="Kang B.C."/>
            <person name="Yang T.J."/>
            <person name="Lee Y.H."/>
            <person name="Bennetzen J.L."/>
            <person name="Choi D."/>
        </authorList>
    </citation>
    <scope>NUCLEOTIDE SEQUENCE [LARGE SCALE GENOMIC DNA]</scope>
    <source>
        <strain evidence="6">cv. PBC81</strain>
    </source>
</reference>
<dbReference type="Pfam" id="PF02902">
    <property type="entry name" value="Peptidase_C48"/>
    <property type="match status" value="1"/>
</dbReference>
<gene>
    <name evidence="5" type="ORF">CQW23_30398</name>
</gene>
<dbReference type="AlphaFoldDB" id="A0A2G2VAP9"/>
<dbReference type="OrthoDB" id="1939479at2759"/>
<organism evidence="5 6">
    <name type="scientific">Capsicum baccatum</name>
    <name type="common">Peruvian pepper</name>
    <dbReference type="NCBI Taxonomy" id="33114"/>
    <lineage>
        <taxon>Eukaryota</taxon>
        <taxon>Viridiplantae</taxon>
        <taxon>Streptophyta</taxon>
        <taxon>Embryophyta</taxon>
        <taxon>Tracheophyta</taxon>
        <taxon>Spermatophyta</taxon>
        <taxon>Magnoliopsida</taxon>
        <taxon>eudicotyledons</taxon>
        <taxon>Gunneridae</taxon>
        <taxon>Pentapetalae</taxon>
        <taxon>asterids</taxon>
        <taxon>lamiids</taxon>
        <taxon>Solanales</taxon>
        <taxon>Solanaceae</taxon>
        <taxon>Solanoideae</taxon>
        <taxon>Capsiceae</taxon>
        <taxon>Capsicum</taxon>
    </lineage>
</organism>
<evidence type="ECO:0000256" key="1">
    <source>
        <dbReference type="ARBA" id="ARBA00005234"/>
    </source>
</evidence>
<evidence type="ECO:0000313" key="6">
    <source>
        <dbReference type="Proteomes" id="UP000224567"/>
    </source>
</evidence>
<dbReference type="PANTHER" id="PTHR33022">
    <property type="entry name" value="DUF1985 DOMAIN-CONTAINING PROTEIN"/>
    <property type="match status" value="1"/>
</dbReference>
<sequence>MMLPTYLSDSDFFEKTKRTDWSTLEVYKGKLGQQNGLIIHNPFDVEYVQNIPQQASDSLDCGVFVDAYTEILSKGKQVHSCDFDAGSQRA</sequence>
<evidence type="ECO:0000256" key="3">
    <source>
        <dbReference type="ARBA" id="ARBA00022801"/>
    </source>
</evidence>
<feature type="domain" description="Ubiquitin-like protease family profile" evidence="4">
    <location>
        <begin position="40"/>
        <end position="80"/>
    </location>
</feature>
<dbReference type="GO" id="GO:0008234">
    <property type="term" value="F:cysteine-type peptidase activity"/>
    <property type="evidence" value="ECO:0007669"/>
    <property type="project" value="InterPro"/>
</dbReference>
<dbReference type="InterPro" id="IPR003653">
    <property type="entry name" value="Peptidase_C48_C"/>
</dbReference>
<dbReference type="PANTHER" id="PTHR33022:SF13">
    <property type="entry name" value="UBIQUITIN-LIKE PROTEASE FAMILY PROFILE DOMAIN-CONTAINING PROTEIN"/>
    <property type="match status" value="1"/>
</dbReference>
<dbReference type="GO" id="GO:0006508">
    <property type="term" value="P:proteolysis"/>
    <property type="evidence" value="ECO:0007669"/>
    <property type="project" value="UniProtKB-KW"/>
</dbReference>
<proteinExistence type="inferred from homology"/>
<reference evidence="6" key="2">
    <citation type="journal article" date="2017" name="J. Anim. Genet.">
        <title>Multiple reference genome sequences of hot pepper reveal the massive evolution of plant disease resistance genes by retroduplication.</title>
        <authorList>
            <person name="Kim S."/>
            <person name="Park J."/>
            <person name="Yeom S.-I."/>
            <person name="Kim Y.-M."/>
            <person name="Seo E."/>
            <person name="Kim K.-T."/>
            <person name="Kim M.-S."/>
            <person name="Lee J.M."/>
            <person name="Cheong K."/>
            <person name="Shin H.-S."/>
            <person name="Kim S.-B."/>
            <person name="Han K."/>
            <person name="Lee J."/>
            <person name="Park M."/>
            <person name="Lee H.-A."/>
            <person name="Lee H.-Y."/>
            <person name="Lee Y."/>
            <person name="Oh S."/>
            <person name="Lee J.H."/>
            <person name="Choi E."/>
            <person name="Choi E."/>
            <person name="Lee S.E."/>
            <person name="Jeon J."/>
            <person name="Kim H."/>
            <person name="Choi G."/>
            <person name="Song H."/>
            <person name="Lee J."/>
            <person name="Lee S.-C."/>
            <person name="Kwon J.-K."/>
            <person name="Lee H.-Y."/>
            <person name="Koo N."/>
            <person name="Hong Y."/>
            <person name="Kim R.W."/>
            <person name="Kang W.-H."/>
            <person name="Huh J.H."/>
            <person name="Kang B.-C."/>
            <person name="Yang T.-J."/>
            <person name="Lee Y.-H."/>
            <person name="Bennetzen J.L."/>
            <person name="Choi D."/>
        </authorList>
    </citation>
    <scope>NUCLEOTIDE SEQUENCE [LARGE SCALE GENOMIC DNA]</scope>
    <source>
        <strain evidence="6">cv. PBC81</strain>
    </source>
</reference>
<protein>
    <recommendedName>
        <fullName evidence="4">Ubiquitin-like protease family profile domain-containing protein</fullName>
    </recommendedName>
</protein>
<dbReference type="EMBL" id="MLFT02000060">
    <property type="protein sequence ID" value="PHT30009.1"/>
    <property type="molecule type" value="Genomic_DNA"/>
</dbReference>
<comment type="similarity">
    <text evidence="1">Belongs to the peptidase C48 family.</text>
</comment>
<comment type="caution">
    <text evidence="5">The sequence shown here is derived from an EMBL/GenBank/DDBJ whole genome shotgun (WGS) entry which is preliminary data.</text>
</comment>
<name>A0A2G2VAP9_CAPBA</name>
<keyword evidence="2" id="KW-0645">Protease</keyword>
<dbReference type="Proteomes" id="UP000224567">
    <property type="component" value="Unassembled WGS sequence"/>
</dbReference>
<evidence type="ECO:0000256" key="2">
    <source>
        <dbReference type="ARBA" id="ARBA00022670"/>
    </source>
</evidence>
<evidence type="ECO:0000259" key="4">
    <source>
        <dbReference type="Pfam" id="PF02902"/>
    </source>
</evidence>
<keyword evidence="6" id="KW-1185">Reference proteome</keyword>
<keyword evidence="3" id="KW-0378">Hydrolase</keyword>
<dbReference type="SUPFAM" id="SSF54001">
    <property type="entry name" value="Cysteine proteinases"/>
    <property type="match status" value="1"/>
</dbReference>
<accession>A0A2G2VAP9</accession>
<dbReference type="Gene3D" id="3.40.395.10">
    <property type="entry name" value="Adenoviral Proteinase, Chain A"/>
    <property type="match status" value="1"/>
</dbReference>
<evidence type="ECO:0000313" key="5">
    <source>
        <dbReference type="EMBL" id="PHT30009.1"/>
    </source>
</evidence>
<dbReference type="InterPro" id="IPR038765">
    <property type="entry name" value="Papain-like_cys_pep_sf"/>
</dbReference>